<dbReference type="InterPro" id="IPR047503">
    <property type="entry name" value="UBR-box_UBR5"/>
</dbReference>
<evidence type="ECO:0000256" key="4">
    <source>
        <dbReference type="ARBA" id="ARBA00022833"/>
    </source>
</evidence>
<dbReference type="GO" id="GO:0008270">
    <property type="term" value="F:zinc ion binding"/>
    <property type="evidence" value="ECO:0007669"/>
    <property type="project" value="UniProtKB-KW"/>
</dbReference>
<dbReference type="PANTHER" id="PTHR46276:SF1">
    <property type="entry name" value="E3 UBIQUITIN-PROTEIN LIGASE UBR5"/>
    <property type="match status" value="1"/>
</dbReference>
<dbReference type="PROSITE" id="PS50237">
    <property type="entry name" value="HECT"/>
    <property type="match status" value="1"/>
</dbReference>
<evidence type="ECO:0000256" key="7">
    <source>
        <dbReference type="SAM" id="MobiDB-lite"/>
    </source>
</evidence>
<keyword evidence="2" id="KW-0863">Zinc-finger</keyword>
<feature type="zinc finger region" description="UBR-type" evidence="6">
    <location>
        <begin position="1104"/>
        <end position="1172"/>
    </location>
</feature>
<feature type="compositionally biased region" description="Low complexity" evidence="7">
    <location>
        <begin position="2462"/>
        <end position="2482"/>
    </location>
</feature>
<protein>
    <submittedName>
        <fullName evidence="11">E3 ubiquitin-protein ligase UBR5</fullName>
    </submittedName>
</protein>
<feature type="compositionally biased region" description="Acidic residues" evidence="7">
    <location>
        <begin position="1627"/>
        <end position="1671"/>
    </location>
</feature>
<accession>A0A914LYF6</accession>
<dbReference type="SUPFAM" id="SSF56204">
    <property type="entry name" value="Hect, E3 ligase catalytic domain"/>
    <property type="match status" value="1"/>
</dbReference>
<dbReference type="Gene3D" id="3.90.1750.10">
    <property type="entry name" value="Hect, E3 ligase catalytic domains"/>
    <property type="match status" value="1"/>
</dbReference>
<feature type="compositionally biased region" description="Low complexity" evidence="7">
    <location>
        <begin position="1753"/>
        <end position="1766"/>
    </location>
</feature>
<feature type="compositionally biased region" description="Polar residues" evidence="7">
    <location>
        <begin position="926"/>
        <end position="935"/>
    </location>
</feature>
<dbReference type="CDD" id="cd14423">
    <property type="entry name" value="CUE_UBR5"/>
    <property type="match status" value="1"/>
</dbReference>
<feature type="compositionally biased region" description="Basic and acidic residues" evidence="7">
    <location>
        <begin position="979"/>
        <end position="993"/>
    </location>
</feature>
<dbReference type="Gene3D" id="3.30.2160.10">
    <property type="entry name" value="Hect, E3 ligase catalytic domain"/>
    <property type="match status" value="1"/>
</dbReference>
<feature type="region of interest" description="Disordered" evidence="7">
    <location>
        <begin position="1993"/>
        <end position="2028"/>
    </location>
</feature>
<feature type="region of interest" description="Disordered" evidence="7">
    <location>
        <begin position="89"/>
        <end position="124"/>
    </location>
</feature>
<feature type="compositionally biased region" description="Low complexity" evidence="7">
    <location>
        <begin position="96"/>
        <end position="124"/>
    </location>
</feature>
<feature type="compositionally biased region" description="Low complexity" evidence="7">
    <location>
        <begin position="2352"/>
        <end position="2364"/>
    </location>
</feature>
<dbReference type="GO" id="GO:0090263">
    <property type="term" value="P:positive regulation of canonical Wnt signaling pathway"/>
    <property type="evidence" value="ECO:0007669"/>
    <property type="project" value="TreeGrafter"/>
</dbReference>
<sequence length="2814" mass="309114">MTEDKQLFLFGHTLPGNENLLLERIKECAEKRNKGYCSTSPGCTVLRKIPAEDVLQVTAGHNYVAFLLKDHRVARLRYEIVANTIESTAPTDKNESGPGSSTAPATTTAGSSDPASASANAAANAANRTAKIRRIMMTRPGTRSGGFCRTGVVIDRNRSRPMIPASSVPEDLIVQCQVVLQGKSRDVIVRELQRTNLNVNEAVNNLLSRDDDEMDDLDDTSEAYLHEELLSLLDAGLRSDGSGAAAAALLDSDSIYSAGDGYEYLISRDLARRKGEDKTKDQNKENADSSSTIQEHFFLGERYTYWGLNGNDVADGSTKFQFPDDVTKFVKIVSMQSELIALADNGKIYGWSWEIDSKPDNSPHVANDILFSSIDIEGEGEADSISNIESCGLRAAVLSKNGLVGSFVDISCGNRLGRILSETPIEMPEPVDKLLCCTLYSAVLTKNGNVFWRGIYPFNERRKIWEKIRARKKQVTFESCGLEIVVGSEVRTKSTPIYSFGSIAVNFSQGIPMIGVLYEDAWTLNETCRFRVFGSANAYDNYNGEKLQQQKEKRVSFNLAGNRKRNAPSAQAENEQRQSSTTAQPSSGSGSTAANNNSDFAGKESAWNLKDCIFIHEEAVNDTSIVKIVDGAYCGIVFKSTMEKLESEPSTDLSKMGIRLMRKDDLVLVSSSSRGSRSPENFQMQFKQIRLPSSIKQVLSVAVDLTGFRVLCEKQSRVHLLRISCVGKLLSDHPIPVNFGALTQNKKDDSYECMTTVQNFGDEAILLLNDGFGGGFQPLLRNISGGYKQLSYTGLGRILQYGMGIRYFASSGEIKSASICSEQIGADKKNNSLNKNANRILLMVALVSPNPECTLPDHGSLMQAILFCQLDVVIAILKKLLNAPIESQPAVVCEQIEGNRNIFHVAVQNAYSRTNADQADVDATDSRLSTASQKTDTVEADAVKTRYERKWQEMISSAPTTRAKAHQQQQLLNELTSEISKKDSSPETSKDEPESADSSDLINKRIPIAAKERQANSIEIIRELCKNSVVREYFIDLMRQRDINGHSPFETAIYQRAYSAAQLMWQTAIDVKDWSQDVVDILMPSVGSDDTNEDSSLFILCANDTCSYTWTGEEHTPQKIYECKTCGLVGTLCCCTECALLCHRNHDCKLKKTSPTAYCDCWEKCECKALVTGNNAKREQLLSGMLQCPALIDGLNSKGEHILLFLARTVGRQLIEQEGYTKRSKRPGPTTTTTAYGVPIPEHDLEPPKFARKALDLAIGNWDVVKSLLDVGIKKPNTLINSKTEDDQPILENVFHLLEHNGSTHLDKFVLTLLGWCEESSLDTLLNLLVRQANKQQKKWDEEVHYLIQRFVRSVIRLFVMVILLSPEANGTLLATIFDDINKAIPAPDAPNLIYPLSNQSNAAQPGTSTSAVAAIRDSLNNYRAAAISGVLSLVRASLPAALSLNSSLEKKDQKKHKVIAFVAKCRRVFQALISYSLLELIGITDALISPIRLGIVKPSASIVSNEDVLEVLQQHLTNEQDLSSLIRISMQSGDRNEMSAGVANNARIIQLADLRRGDTSQATDMALERASDDDMSNEDDDDEEDLDAPATISRTRENSNTSFSARERTISEQSRRRQENATGLDESLDEHEGEDAYGSDHDDIDDDDDDDEVEPYFDIHDDDDDDDDGEGEVHGGSDVNPLDGEGDSNDTATVTIGAPATTSSTTAETANSVEGSNTSATISIEPTTARQADSQTQIAVSASEPSARVGATTTSTTTNPTSNNNGADGSRRGGMGWGEVIMDENAWGRSNNNNVFGSGTSATQRPNDPRSTVLRSTTANSTTPSISANDSVTLGGSGATSLPLAAQSVVTADNTVVANLGDNSDFSTSNTSTQLSACFSTIVKLIDELLLQLFFYENWKQQGNKSKGVTNILELDPKIFGVFKDAFDECLDPTWNWFFSIMDKTEAQLRYSNALMNSSVGRLLNLNQVDVSDQTDERRDDQQRTLAAAAQRNRAAAEQKKPLTKRVTMGAKRGGDGNGATGDSDSQNAARAENISYFLSLLRSYSAENGDDLPVLELNALRDLAFIIESYLFHICFIDQLEQAKAVVPPVKISRATRGNSEIRQHENEEQKKSKLRRFFKRSNSISYSTLSDAVKHHAFTYTAADVLPLSVRPYLLNSEAERDVLFALPPSYRTRSVHRRIALEHGVKFPAHHSLSQPPLSYADLQNRLFGDDGSKTQQIESSSSHEAISSDAMEICTATNDVDSKKLSPPVFNAFQKSIGRWNRTISFVAKNFHDDITKWFGGDSSHSVLIHKTGVCSFNVRYSQFRKQMDRLKSTQTKDLVFSQVPREKYVLLQQTFRQLNHHYVRRTSGASGTSSSTATPSQITNARTSSSTGPGRTLPLASHKVKVTFRDEPGEGTGVARHFYAAVAEALTTVKHLPALDNVNEDGTNKSETKTTGKSASVGPATPNMPKADDSVAASGRTLRSSTTSATSTPAAGNEAALMPAPSTPALSTSSFILPTGSDTQTPLFYKAAAKSSGGFYTPITGLNCSSQRLNAFRNVGRLIGICLQHMEIFPLPLSRYVLKYILGRNITWYDLAFFDSSLFDSLRSIVYNENDESYQSQEFFNQLEMTFAVDLPAEEGGGTLELKPGGADIPVTNENVLEYIYLFVENRLIGRNKASLDAMRRGVFDVLPADALINLTAEDMRLILCGSQDINLQILQSFTKFFDESSAPANVLAKYKKNFWIVVNKFSNAEKQDLCFFWTGSPNLPSTEEGFQPLPTIMIRPADDLHLPTANTCISRLYVPLYSSKKILASKLLLAIKAHNFGFV</sequence>
<dbReference type="WBParaSite" id="Minc3s00945g19164">
    <property type="protein sequence ID" value="Minc3s00945g19164"/>
    <property type="gene ID" value="Minc3s00945g19164"/>
</dbReference>
<feature type="compositionally biased region" description="Polar residues" evidence="7">
    <location>
        <begin position="2365"/>
        <end position="2379"/>
    </location>
</feature>
<evidence type="ECO:0000259" key="9">
    <source>
        <dbReference type="PROSITE" id="PS51157"/>
    </source>
</evidence>
<dbReference type="GO" id="GO:0005737">
    <property type="term" value="C:cytoplasm"/>
    <property type="evidence" value="ECO:0007669"/>
    <property type="project" value="TreeGrafter"/>
</dbReference>
<keyword evidence="3 5" id="KW-0833">Ubl conjugation pathway</keyword>
<dbReference type="Pfam" id="PF00632">
    <property type="entry name" value="HECT"/>
    <property type="match status" value="1"/>
</dbReference>
<dbReference type="Proteomes" id="UP000887563">
    <property type="component" value="Unplaced"/>
</dbReference>
<feature type="compositionally biased region" description="Basic and acidic residues" evidence="7">
    <location>
        <begin position="1606"/>
        <end position="1620"/>
    </location>
</feature>
<dbReference type="PANTHER" id="PTHR46276">
    <property type="entry name" value="E3 UBIQUITIN-PROTEIN LIGASE UBR5"/>
    <property type="match status" value="1"/>
</dbReference>
<dbReference type="PROSITE" id="PS51157">
    <property type="entry name" value="ZF_UBR"/>
    <property type="match status" value="1"/>
</dbReference>
<dbReference type="InterPro" id="IPR003126">
    <property type="entry name" value="Znf_UBR"/>
</dbReference>
<dbReference type="GO" id="GO:0034450">
    <property type="term" value="F:ubiquitin-ubiquitin ligase activity"/>
    <property type="evidence" value="ECO:0007669"/>
    <property type="project" value="TreeGrafter"/>
</dbReference>
<dbReference type="GO" id="GO:0043130">
    <property type="term" value="F:ubiquitin binding"/>
    <property type="evidence" value="ECO:0007669"/>
    <property type="project" value="InterPro"/>
</dbReference>
<evidence type="ECO:0000256" key="6">
    <source>
        <dbReference type="PROSITE-ProRule" id="PRU00508"/>
    </source>
</evidence>
<dbReference type="InterPro" id="IPR009091">
    <property type="entry name" value="RCC1/BLIP-II"/>
</dbReference>
<evidence type="ECO:0000256" key="3">
    <source>
        <dbReference type="ARBA" id="ARBA00022786"/>
    </source>
</evidence>
<dbReference type="FunFam" id="1.10.8.10:FF:000009">
    <property type="entry name" value="Putative E3 ubiquitin-protein ligase UBR5"/>
    <property type="match status" value="1"/>
</dbReference>
<feature type="compositionally biased region" description="Polar residues" evidence="7">
    <location>
        <begin position="568"/>
        <end position="585"/>
    </location>
</feature>
<reference evidence="11" key="1">
    <citation type="submission" date="2022-11" db="UniProtKB">
        <authorList>
            <consortium name="WormBaseParasite"/>
        </authorList>
    </citation>
    <scope>IDENTIFICATION</scope>
</reference>
<feature type="region of interest" description="Disordered" evidence="7">
    <location>
        <begin position="1789"/>
        <end position="1833"/>
    </location>
</feature>
<dbReference type="Gene3D" id="1.10.8.10">
    <property type="entry name" value="DNA helicase RuvA subunit, C-terminal domain"/>
    <property type="match status" value="1"/>
</dbReference>
<feature type="compositionally biased region" description="Low complexity" evidence="7">
    <location>
        <begin position="1701"/>
        <end position="1713"/>
    </location>
</feature>
<dbReference type="InterPro" id="IPR035983">
    <property type="entry name" value="Hect_E3_ubiquitin_ligase"/>
</dbReference>
<dbReference type="SMART" id="SM00396">
    <property type="entry name" value="ZnF_UBR1"/>
    <property type="match status" value="1"/>
</dbReference>
<dbReference type="GO" id="GO:0000209">
    <property type="term" value="P:protein polyubiquitination"/>
    <property type="evidence" value="ECO:0007669"/>
    <property type="project" value="TreeGrafter"/>
</dbReference>
<evidence type="ECO:0000313" key="10">
    <source>
        <dbReference type="Proteomes" id="UP000887563"/>
    </source>
</evidence>
<feature type="compositionally biased region" description="Acidic residues" evidence="7">
    <location>
        <begin position="1574"/>
        <end position="1588"/>
    </location>
</feature>
<feature type="region of interest" description="Disordered" evidence="7">
    <location>
        <begin position="1220"/>
        <end position="1239"/>
    </location>
</feature>
<name>A0A914LYF6_MELIC</name>
<feature type="region of interest" description="Disordered" evidence="7">
    <location>
        <begin position="976"/>
        <end position="1003"/>
    </location>
</feature>
<feature type="region of interest" description="Disordered" evidence="7">
    <location>
        <begin position="916"/>
        <end position="941"/>
    </location>
</feature>
<feature type="region of interest" description="Disordered" evidence="7">
    <location>
        <begin position="2351"/>
        <end position="2388"/>
    </location>
</feature>
<feature type="domain" description="HECT" evidence="8">
    <location>
        <begin position="2513"/>
        <end position="2814"/>
    </location>
</feature>
<dbReference type="InterPro" id="IPR024725">
    <property type="entry name" value="UBR5_UBA"/>
</dbReference>
<organism evidence="10 11">
    <name type="scientific">Meloidogyne incognita</name>
    <name type="common">Southern root-knot nematode worm</name>
    <name type="synonym">Oxyuris incognita</name>
    <dbReference type="NCBI Taxonomy" id="6306"/>
    <lineage>
        <taxon>Eukaryota</taxon>
        <taxon>Metazoa</taxon>
        <taxon>Ecdysozoa</taxon>
        <taxon>Nematoda</taxon>
        <taxon>Chromadorea</taxon>
        <taxon>Rhabditida</taxon>
        <taxon>Tylenchina</taxon>
        <taxon>Tylenchomorpha</taxon>
        <taxon>Tylenchoidea</taxon>
        <taxon>Meloidogynidae</taxon>
        <taxon>Meloidogyninae</taxon>
        <taxon>Meloidogyne</taxon>
        <taxon>Meloidogyne incognita group</taxon>
    </lineage>
</organism>
<feature type="active site" description="Glycyl thioester intermediate" evidence="5">
    <location>
        <position position="2783"/>
    </location>
</feature>
<feature type="domain" description="UBR-type" evidence="9">
    <location>
        <begin position="1104"/>
        <end position="1172"/>
    </location>
</feature>
<evidence type="ECO:0000313" key="11">
    <source>
        <dbReference type="WBParaSite" id="Minc3s00945g19164"/>
    </source>
</evidence>
<dbReference type="Pfam" id="PF11547">
    <property type="entry name" value="E3_UbLigase_EDD"/>
    <property type="match status" value="1"/>
</dbReference>
<dbReference type="Gene3D" id="3.30.2410.10">
    <property type="entry name" value="Hect, E3 ligase catalytic domain"/>
    <property type="match status" value="1"/>
</dbReference>
<evidence type="ECO:0000259" key="8">
    <source>
        <dbReference type="PROSITE" id="PS50237"/>
    </source>
</evidence>
<evidence type="ECO:0000256" key="1">
    <source>
        <dbReference type="ARBA" id="ARBA00022723"/>
    </source>
</evidence>
<feature type="compositionally biased region" description="Low complexity" evidence="7">
    <location>
        <begin position="586"/>
        <end position="597"/>
    </location>
</feature>
<dbReference type="GO" id="GO:0005634">
    <property type="term" value="C:nucleus"/>
    <property type="evidence" value="ECO:0007669"/>
    <property type="project" value="TreeGrafter"/>
</dbReference>
<evidence type="ECO:0000256" key="2">
    <source>
        <dbReference type="ARBA" id="ARBA00022771"/>
    </source>
</evidence>
<dbReference type="SMART" id="SM00119">
    <property type="entry name" value="HECTc"/>
    <property type="match status" value="1"/>
</dbReference>
<dbReference type="SUPFAM" id="SSF50985">
    <property type="entry name" value="RCC1/BLIP-II"/>
    <property type="match status" value="1"/>
</dbReference>
<proteinExistence type="predicted"/>
<keyword evidence="1" id="KW-0479">Metal-binding</keyword>
<feature type="compositionally biased region" description="Polar residues" evidence="7">
    <location>
        <begin position="1714"/>
        <end position="1745"/>
    </location>
</feature>
<feature type="region of interest" description="Disordered" evidence="7">
    <location>
        <begin position="562"/>
        <end position="597"/>
    </location>
</feature>
<evidence type="ECO:0000256" key="5">
    <source>
        <dbReference type="PROSITE-ProRule" id="PRU00104"/>
    </source>
</evidence>
<feature type="region of interest" description="Disordered" evidence="7">
    <location>
        <begin position="1569"/>
        <end position="1775"/>
    </location>
</feature>
<feature type="region of interest" description="Disordered" evidence="7">
    <location>
        <begin position="2426"/>
        <end position="2492"/>
    </location>
</feature>
<keyword evidence="4" id="KW-0862">Zinc</keyword>
<dbReference type="InterPro" id="IPR000569">
    <property type="entry name" value="HECT_dom"/>
</dbReference>
<dbReference type="CDD" id="cd19675">
    <property type="entry name" value="UBR-box_UBR5"/>
    <property type="match status" value="1"/>
</dbReference>
<keyword evidence="10" id="KW-1185">Reference proteome</keyword>